<dbReference type="InterPro" id="IPR013025">
    <property type="entry name" value="Ribosomal_uL23-like"/>
</dbReference>
<dbReference type="InterPro" id="IPR012677">
    <property type="entry name" value="Nucleotide-bd_a/b_plait_sf"/>
</dbReference>
<name>A0AAC9X7V3_UREPR</name>
<dbReference type="Gene3D" id="3.30.70.330">
    <property type="match status" value="1"/>
</dbReference>
<organism evidence="5 6">
    <name type="scientific">Ureaplasma parvum</name>
    <name type="common">Ureaplasma urealyticum biotype 1</name>
    <dbReference type="NCBI Taxonomy" id="134821"/>
    <lineage>
        <taxon>Bacteria</taxon>
        <taxon>Bacillati</taxon>
        <taxon>Mycoplasmatota</taxon>
        <taxon>Mycoplasmoidales</taxon>
        <taxon>Mycoplasmoidaceae</taxon>
        <taxon>Ureaplasma</taxon>
    </lineage>
</organism>
<evidence type="ECO:0000313" key="6">
    <source>
        <dbReference type="Proteomes" id="UP000197054"/>
    </source>
</evidence>
<gene>
    <name evidence="4" type="primary">rplW</name>
    <name evidence="5" type="ORF">CEG42_01560</name>
</gene>
<keyword evidence="3 4" id="KW-0687">Ribonucleoprotein</keyword>
<evidence type="ECO:0000256" key="1">
    <source>
        <dbReference type="ARBA" id="ARBA00006700"/>
    </source>
</evidence>
<dbReference type="GeneID" id="29672689"/>
<keyword evidence="4" id="KW-0699">rRNA-binding</keyword>
<dbReference type="HAMAP" id="MF_01369_B">
    <property type="entry name" value="Ribosomal_uL23_B"/>
    <property type="match status" value="1"/>
</dbReference>
<dbReference type="InterPro" id="IPR012678">
    <property type="entry name" value="Ribosomal_uL23/eL15/eS24_sf"/>
</dbReference>
<evidence type="ECO:0000256" key="3">
    <source>
        <dbReference type="ARBA" id="ARBA00023274"/>
    </source>
</evidence>
<dbReference type="EMBL" id="CP021991">
    <property type="protein sequence ID" value="ASD29915.1"/>
    <property type="molecule type" value="Genomic_DNA"/>
</dbReference>
<comment type="function">
    <text evidence="4">One of the early assembly proteins it binds 23S rRNA. One of the proteins that surrounds the polypeptide exit tunnel on the outside of the ribosome. Forms the main docking site for trigger factor binding to the ribosome.</text>
</comment>
<protein>
    <recommendedName>
        <fullName evidence="4">Large ribosomal subunit protein uL23</fullName>
    </recommendedName>
</protein>
<sequence length="105" mass="11950">MELTRVILHPYTTEKTYSIRNKSEHETLTFIVDKNANKYQIREAFIAIFGLKPLKIRTTNRRPAKIRTSTARPGYTKAKKIAYVVMPVGVKVAVSKEEVEAANAK</sequence>
<accession>A0AAC9X7V3</accession>
<dbReference type="OMA" id="IAFESMF"/>
<dbReference type="GO" id="GO:0005840">
    <property type="term" value="C:ribosome"/>
    <property type="evidence" value="ECO:0007669"/>
    <property type="project" value="UniProtKB-KW"/>
</dbReference>
<dbReference type="SMR" id="A0AAC9X7V3"/>
<dbReference type="GO" id="GO:0003735">
    <property type="term" value="F:structural constituent of ribosome"/>
    <property type="evidence" value="ECO:0007669"/>
    <property type="project" value="InterPro"/>
</dbReference>
<dbReference type="RefSeq" id="WP_006689129.1">
    <property type="nucleotide sequence ID" value="NZ_CAMPUF010000002.1"/>
</dbReference>
<dbReference type="GO" id="GO:0019843">
    <property type="term" value="F:rRNA binding"/>
    <property type="evidence" value="ECO:0007669"/>
    <property type="project" value="UniProtKB-UniRule"/>
</dbReference>
<reference evidence="5 6" key="1">
    <citation type="submission" date="2017-06" db="EMBL/GenBank/DDBJ databases">
        <title>Genome Sequencing and Comparative Genomics Analysis of Five Ureaplasma Urealyticums with Different Drug Resistance.</title>
        <authorList>
            <person name="Ma L."/>
            <person name="Jia T."/>
        </authorList>
    </citation>
    <scope>NUCLEOTIDE SEQUENCE [LARGE SCALE GENOMIC DNA]</scope>
    <source>
        <strain evidence="6">hebnu uu3</strain>
    </source>
</reference>
<keyword evidence="2 4" id="KW-0689">Ribosomal protein</keyword>
<dbReference type="GO" id="GO:1990904">
    <property type="term" value="C:ribonucleoprotein complex"/>
    <property type="evidence" value="ECO:0007669"/>
    <property type="project" value="UniProtKB-KW"/>
</dbReference>
<proteinExistence type="inferred from homology"/>
<dbReference type="GO" id="GO:0006412">
    <property type="term" value="P:translation"/>
    <property type="evidence" value="ECO:0007669"/>
    <property type="project" value="UniProtKB-UniRule"/>
</dbReference>
<comment type="similarity">
    <text evidence="1 4">Belongs to the universal ribosomal protein uL23 family.</text>
</comment>
<dbReference type="SUPFAM" id="SSF54189">
    <property type="entry name" value="Ribosomal proteins S24e, L23 and L15e"/>
    <property type="match status" value="1"/>
</dbReference>
<evidence type="ECO:0000256" key="2">
    <source>
        <dbReference type="ARBA" id="ARBA00022980"/>
    </source>
</evidence>
<dbReference type="Pfam" id="PF00276">
    <property type="entry name" value="Ribosomal_L23"/>
    <property type="match status" value="1"/>
</dbReference>
<dbReference type="AlphaFoldDB" id="A0AAC9X7V3"/>
<comment type="subunit">
    <text evidence="4">Part of the 50S ribosomal subunit. Contacts protein L29, and trigger factor when it is bound to the ribosome.</text>
</comment>
<keyword evidence="4" id="KW-0694">RNA-binding</keyword>
<dbReference type="Proteomes" id="UP000197054">
    <property type="component" value="Chromosome"/>
</dbReference>
<dbReference type="NCBIfam" id="NF004367">
    <property type="entry name" value="PRK05738.3-3"/>
    <property type="match status" value="1"/>
</dbReference>
<evidence type="ECO:0000313" key="5">
    <source>
        <dbReference type="EMBL" id="ASD29915.1"/>
    </source>
</evidence>
<evidence type="ECO:0000256" key="4">
    <source>
        <dbReference type="HAMAP-Rule" id="MF_01369"/>
    </source>
</evidence>